<name>A0A212L238_9BACT</name>
<evidence type="ECO:0000256" key="1">
    <source>
        <dbReference type="SAM" id="Phobius"/>
    </source>
</evidence>
<protein>
    <submittedName>
        <fullName evidence="2">Uncharacterized protein</fullName>
    </submittedName>
</protein>
<sequence length="202" mass="20510">MCAPSSACQSSACISAPPCGSVGVYGAVRHGGGCAALGRRGLLPLPGLALLLALGRALLLALAAVPRLAVSVLAIALVIALIIALRRHAHGRPPRLRHVFLHVLWIALLLPLLFVRKDVGLFIGSLVEGGRGIGLAIGWAVWLTIGLAIRLPIGLAVSLIVSLIISGAVALSAMALTAIVLIAVSIVVAARCGLALDIALPL</sequence>
<proteinExistence type="predicted"/>
<organism evidence="2">
    <name type="scientific">uncultured Desulfovibrio sp</name>
    <dbReference type="NCBI Taxonomy" id="167968"/>
    <lineage>
        <taxon>Bacteria</taxon>
        <taxon>Pseudomonadati</taxon>
        <taxon>Thermodesulfobacteriota</taxon>
        <taxon>Desulfovibrionia</taxon>
        <taxon>Desulfovibrionales</taxon>
        <taxon>Desulfovibrionaceae</taxon>
        <taxon>Desulfovibrio</taxon>
        <taxon>environmental samples</taxon>
    </lineage>
</organism>
<keyword evidence="1" id="KW-0812">Transmembrane</keyword>
<keyword evidence="1" id="KW-0472">Membrane</keyword>
<dbReference type="AlphaFoldDB" id="A0A212L238"/>
<feature type="transmembrane region" description="Helical" evidence="1">
    <location>
        <begin position="42"/>
        <end position="62"/>
    </location>
</feature>
<accession>A0A212L238</accession>
<evidence type="ECO:0000313" key="2">
    <source>
        <dbReference type="EMBL" id="SCM71615.1"/>
    </source>
</evidence>
<feature type="transmembrane region" description="Helical" evidence="1">
    <location>
        <begin position="98"/>
        <end position="115"/>
    </location>
</feature>
<dbReference type="EMBL" id="FMJC01000002">
    <property type="protein sequence ID" value="SCM71615.1"/>
    <property type="molecule type" value="Genomic_DNA"/>
</dbReference>
<keyword evidence="1" id="KW-1133">Transmembrane helix</keyword>
<gene>
    <name evidence="2" type="ORF">KL86DES1_20081</name>
</gene>
<feature type="transmembrane region" description="Helical" evidence="1">
    <location>
        <begin position="68"/>
        <end position="86"/>
    </location>
</feature>
<feature type="transmembrane region" description="Helical" evidence="1">
    <location>
        <begin position="179"/>
        <end position="200"/>
    </location>
</feature>
<reference evidence="2" key="1">
    <citation type="submission" date="2016-08" db="EMBL/GenBank/DDBJ databases">
        <authorList>
            <person name="Seilhamer J.J."/>
        </authorList>
    </citation>
    <scope>NUCLEOTIDE SEQUENCE</scope>
    <source>
        <strain evidence="2">86-1</strain>
    </source>
</reference>